<keyword evidence="3" id="KW-1185">Reference proteome</keyword>
<reference evidence="2 3" key="1">
    <citation type="submission" date="2018-06" db="EMBL/GenBank/DDBJ databases">
        <title>Spirosoma sp. HMF3257 Genome sequencing and assembly.</title>
        <authorList>
            <person name="Kang H."/>
            <person name="Cha I."/>
            <person name="Kim H."/>
            <person name="Kang J."/>
            <person name="Joh K."/>
        </authorList>
    </citation>
    <scope>NUCLEOTIDE SEQUENCE [LARGE SCALE GENOMIC DNA]</scope>
    <source>
        <strain evidence="2 3">HMF3257</strain>
    </source>
</reference>
<evidence type="ECO:0000313" key="3">
    <source>
        <dbReference type="Proteomes" id="UP000249016"/>
    </source>
</evidence>
<dbReference type="Gene3D" id="2.60.120.10">
    <property type="entry name" value="Jelly Rolls"/>
    <property type="match status" value="1"/>
</dbReference>
<dbReference type="Pfam" id="PF07883">
    <property type="entry name" value="Cupin_2"/>
    <property type="match status" value="1"/>
</dbReference>
<dbReference type="InterPro" id="IPR011051">
    <property type="entry name" value="RmlC_Cupin_sf"/>
</dbReference>
<dbReference type="OrthoDB" id="1423961at2"/>
<dbReference type="AlphaFoldDB" id="A0A327NSB8"/>
<dbReference type="PANTHER" id="PTHR36440">
    <property type="entry name" value="PUTATIVE (AFU_ORTHOLOGUE AFUA_8G07350)-RELATED"/>
    <property type="match status" value="1"/>
</dbReference>
<dbReference type="RefSeq" id="WP_111349667.1">
    <property type="nucleotide sequence ID" value="NZ_QLII01000001.1"/>
</dbReference>
<name>A0A327NSB8_9BACT</name>
<sequence length="192" mass="21669">MNITYPHTIENCIGEKLIFREVRHEADGDRVIVENFVAPGSGPPMHVHWLQDEGLTVVNGRIGYQIQGQPEQFAGEGETVVFRRGVPHRFWNAGRQTLQCTGWINPANSVVFFLSAIYAAQNKSGKAQPETFDAAYLLTRYTTEFDMVEIPRFVRNVIIPITYQLGRLLGKYKHFEGAPEPLRTSPGMAVLH</sequence>
<dbReference type="Proteomes" id="UP000249016">
    <property type="component" value="Unassembled WGS sequence"/>
</dbReference>
<evidence type="ECO:0000259" key="1">
    <source>
        <dbReference type="Pfam" id="PF07883"/>
    </source>
</evidence>
<dbReference type="SUPFAM" id="SSF51182">
    <property type="entry name" value="RmlC-like cupins"/>
    <property type="match status" value="1"/>
</dbReference>
<protein>
    <submittedName>
        <fullName evidence="2">Cupin domain-containing protein</fullName>
    </submittedName>
</protein>
<feature type="domain" description="Cupin type-2" evidence="1">
    <location>
        <begin position="37"/>
        <end position="99"/>
    </location>
</feature>
<dbReference type="InterPro" id="IPR053146">
    <property type="entry name" value="QDO-like"/>
</dbReference>
<evidence type="ECO:0000313" key="2">
    <source>
        <dbReference type="EMBL" id="RAI78157.1"/>
    </source>
</evidence>
<organism evidence="2 3">
    <name type="scientific">Spirosoma telluris</name>
    <dbReference type="NCBI Taxonomy" id="2183553"/>
    <lineage>
        <taxon>Bacteria</taxon>
        <taxon>Pseudomonadati</taxon>
        <taxon>Bacteroidota</taxon>
        <taxon>Cytophagia</taxon>
        <taxon>Cytophagales</taxon>
        <taxon>Cytophagaceae</taxon>
        <taxon>Spirosoma</taxon>
    </lineage>
</organism>
<dbReference type="CDD" id="cd02208">
    <property type="entry name" value="cupin_RmlC-like"/>
    <property type="match status" value="1"/>
</dbReference>
<comment type="caution">
    <text evidence="2">The sequence shown here is derived from an EMBL/GenBank/DDBJ whole genome shotgun (WGS) entry which is preliminary data.</text>
</comment>
<dbReference type="EMBL" id="QLII01000001">
    <property type="protein sequence ID" value="RAI78157.1"/>
    <property type="molecule type" value="Genomic_DNA"/>
</dbReference>
<dbReference type="InterPro" id="IPR013096">
    <property type="entry name" value="Cupin_2"/>
</dbReference>
<dbReference type="PANTHER" id="PTHR36440:SF1">
    <property type="entry name" value="PUTATIVE (AFU_ORTHOLOGUE AFUA_8G07350)-RELATED"/>
    <property type="match status" value="1"/>
</dbReference>
<gene>
    <name evidence="2" type="ORF">HMF3257_36020</name>
</gene>
<proteinExistence type="predicted"/>
<accession>A0A327NSB8</accession>
<dbReference type="InterPro" id="IPR014710">
    <property type="entry name" value="RmlC-like_jellyroll"/>
</dbReference>